<evidence type="ECO:0000313" key="3">
    <source>
        <dbReference type="Proteomes" id="UP000215914"/>
    </source>
</evidence>
<comment type="caution">
    <text evidence="2">The sequence shown here is derived from an EMBL/GenBank/DDBJ whole genome shotgun (WGS) entry which is preliminary data.</text>
</comment>
<feature type="compositionally biased region" description="Polar residues" evidence="1">
    <location>
        <begin position="12"/>
        <end position="21"/>
    </location>
</feature>
<gene>
    <name evidence="2" type="ORF">HanXRQr2_Chr05g0213431</name>
</gene>
<dbReference type="AlphaFoldDB" id="A0A9K3NMJ7"/>
<proteinExistence type="predicted"/>
<sequence length="49" mass="5594">MQLSGSLCAENTGHNFNTGQNMRRRSLAGQVNRLWKKNKQFLCIEVGKE</sequence>
<protein>
    <submittedName>
        <fullName evidence="2">Uncharacterized protein</fullName>
    </submittedName>
</protein>
<reference evidence="2" key="1">
    <citation type="journal article" date="2017" name="Nature">
        <title>The sunflower genome provides insights into oil metabolism, flowering and Asterid evolution.</title>
        <authorList>
            <person name="Badouin H."/>
            <person name="Gouzy J."/>
            <person name="Grassa C.J."/>
            <person name="Murat F."/>
            <person name="Staton S.E."/>
            <person name="Cottret L."/>
            <person name="Lelandais-Briere C."/>
            <person name="Owens G.L."/>
            <person name="Carrere S."/>
            <person name="Mayjonade B."/>
            <person name="Legrand L."/>
            <person name="Gill N."/>
            <person name="Kane N.C."/>
            <person name="Bowers J.E."/>
            <person name="Hubner S."/>
            <person name="Bellec A."/>
            <person name="Berard A."/>
            <person name="Berges H."/>
            <person name="Blanchet N."/>
            <person name="Boniface M.C."/>
            <person name="Brunel D."/>
            <person name="Catrice O."/>
            <person name="Chaidir N."/>
            <person name="Claudel C."/>
            <person name="Donnadieu C."/>
            <person name="Faraut T."/>
            <person name="Fievet G."/>
            <person name="Helmstetter N."/>
            <person name="King M."/>
            <person name="Knapp S.J."/>
            <person name="Lai Z."/>
            <person name="Le Paslier M.C."/>
            <person name="Lippi Y."/>
            <person name="Lorenzon L."/>
            <person name="Mandel J.R."/>
            <person name="Marage G."/>
            <person name="Marchand G."/>
            <person name="Marquand E."/>
            <person name="Bret-Mestries E."/>
            <person name="Morien E."/>
            <person name="Nambeesan S."/>
            <person name="Nguyen T."/>
            <person name="Pegot-Espagnet P."/>
            <person name="Pouilly N."/>
            <person name="Raftis F."/>
            <person name="Sallet E."/>
            <person name="Schiex T."/>
            <person name="Thomas J."/>
            <person name="Vandecasteele C."/>
            <person name="Vares D."/>
            <person name="Vear F."/>
            <person name="Vautrin S."/>
            <person name="Crespi M."/>
            <person name="Mangin B."/>
            <person name="Burke J.M."/>
            <person name="Salse J."/>
            <person name="Munos S."/>
            <person name="Vincourt P."/>
            <person name="Rieseberg L.H."/>
            <person name="Langlade N.B."/>
        </authorList>
    </citation>
    <scope>NUCLEOTIDE SEQUENCE</scope>
    <source>
        <tissue evidence="2">Leaves</tissue>
    </source>
</reference>
<accession>A0A9K3NMJ7</accession>
<evidence type="ECO:0000313" key="2">
    <source>
        <dbReference type="EMBL" id="KAF5805774.1"/>
    </source>
</evidence>
<reference evidence="2" key="2">
    <citation type="submission" date="2020-06" db="EMBL/GenBank/DDBJ databases">
        <title>Helianthus annuus Genome sequencing and assembly Release 2.</title>
        <authorList>
            <person name="Gouzy J."/>
            <person name="Langlade N."/>
            <person name="Munos S."/>
        </authorList>
    </citation>
    <scope>NUCLEOTIDE SEQUENCE</scope>
    <source>
        <tissue evidence="2">Leaves</tissue>
    </source>
</reference>
<dbReference type="Gramene" id="mRNA:HanXRQr2_Chr05g0213431">
    <property type="protein sequence ID" value="mRNA:HanXRQr2_Chr05g0213431"/>
    <property type="gene ID" value="HanXRQr2_Chr05g0213431"/>
</dbReference>
<keyword evidence="3" id="KW-1185">Reference proteome</keyword>
<feature type="region of interest" description="Disordered" evidence="1">
    <location>
        <begin position="1"/>
        <end position="21"/>
    </location>
</feature>
<evidence type="ECO:0000256" key="1">
    <source>
        <dbReference type="SAM" id="MobiDB-lite"/>
    </source>
</evidence>
<organism evidence="2 3">
    <name type="scientific">Helianthus annuus</name>
    <name type="common">Common sunflower</name>
    <dbReference type="NCBI Taxonomy" id="4232"/>
    <lineage>
        <taxon>Eukaryota</taxon>
        <taxon>Viridiplantae</taxon>
        <taxon>Streptophyta</taxon>
        <taxon>Embryophyta</taxon>
        <taxon>Tracheophyta</taxon>
        <taxon>Spermatophyta</taxon>
        <taxon>Magnoliopsida</taxon>
        <taxon>eudicotyledons</taxon>
        <taxon>Gunneridae</taxon>
        <taxon>Pentapetalae</taxon>
        <taxon>asterids</taxon>
        <taxon>campanulids</taxon>
        <taxon>Asterales</taxon>
        <taxon>Asteraceae</taxon>
        <taxon>Asteroideae</taxon>
        <taxon>Heliantheae alliance</taxon>
        <taxon>Heliantheae</taxon>
        <taxon>Helianthus</taxon>
    </lineage>
</organism>
<dbReference type="EMBL" id="MNCJ02000320">
    <property type="protein sequence ID" value="KAF5805774.1"/>
    <property type="molecule type" value="Genomic_DNA"/>
</dbReference>
<dbReference type="Proteomes" id="UP000215914">
    <property type="component" value="Unassembled WGS sequence"/>
</dbReference>
<name>A0A9K3NMJ7_HELAN</name>